<comment type="caution">
    <text evidence="2">The sequence shown here is derived from an EMBL/GenBank/DDBJ whole genome shotgun (WGS) entry which is preliminary data.</text>
</comment>
<keyword evidence="1" id="KW-0732">Signal</keyword>
<evidence type="ECO:0000313" key="2">
    <source>
        <dbReference type="EMBL" id="KAK3599196.1"/>
    </source>
</evidence>
<name>A0AAE0SW39_9BIVA</name>
<organism evidence="2 3">
    <name type="scientific">Potamilus streckersoni</name>
    <dbReference type="NCBI Taxonomy" id="2493646"/>
    <lineage>
        <taxon>Eukaryota</taxon>
        <taxon>Metazoa</taxon>
        <taxon>Spiralia</taxon>
        <taxon>Lophotrochozoa</taxon>
        <taxon>Mollusca</taxon>
        <taxon>Bivalvia</taxon>
        <taxon>Autobranchia</taxon>
        <taxon>Heteroconchia</taxon>
        <taxon>Palaeoheterodonta</taxon>
        <taxon>Unionida</taxon>
        <taxon>Unionoidea</taxon>
        <taxon>Unionidae</taxon>
        <taxon>Ambleminae</taxon>
        <taxon>Lampsilini</taxon>
        <taxon>Potamilus</taxon>
    </lineage>
</organism>
<feature type="chain" id="PRO_5042060282" evidence="1">
    <location>
        <begin position="30"/>
        <end position="159"/>
    </location>
</feature>
<dbReference type="EMBL" id="JAEAOA010000772">
    <property type="protein sequence ID" value="KAK3599196.1"/>
    <property type="molecule type" value="Genomic_DNA"/>
</dbReference>
<dbReference type="Proteomes" id="UP001195483">
    <property type="component" value="Unassembled WGS sequence"/>
</dbReference>
<gene>
    <name evidence="2" type="ORF">CHS0354_012800</name>
</gene>
<feature type="signal peptide" evidence="1">
    <location>
        <begin position="1"/>
        <end position="29"/>
    </location>
</feature>
<reference evidence="2" key="2">
    <citation type="journal article" date="2021" name="Genome Biol. Evol.">
        <title>Developing a high-quality reference genome for a parasitic bivalve with doubly uniparental inheritance (Bivalvia: Unionida).</title>
        <authorList>
            <person name="Smith C.H."/>
        </authorList>
    </citation>
    <scope>NUCLEOTIDE SEQUENCE</scope>
    <source>
        <strain evidence="2">CHS0354</strain>
        <tissue evidence="2">Mantle</tissue>
    </source>
</reference>
<keyword evidence="3" id="KW-1185">Reference proteome</keyword>
<sequence length="159" mass="18284">MDLKKRTPKASIAMMVQLWMRILPLFISGIETGNSQYQLEVDILDAVAGQTFLVKTWADNHQLKSITVSRDNVIRFTAFFVKADLKISRDKQGVIFLENNNATRKMSLILQNFTRVDEGKYNVEEIEAANTSKPFEKKSVNWNFKLNVIGMLDITYAKY</sequence>
<proteinExistence type="predicted"/>
<protein>
    <submittedName>
        <fullName evidence="2">Uncharacterized protein</fullName>
    </submittedName>
</protein>
<dbReference type="AlphaFoldDB" id="A0AAE0SW39"/>
<evidence type="ECO:0000256" key="1">
    <source>
        <dbReference type="SAM" id="SignalP"/>
    </source>
</evidence>
<evidence type="ECO:0000313" key="3">
    <source>
        <dbReference type="Proteomes" id="UP001195483"/>
    </source>
</evidence>
<reference evidence="2" key="1">
    <citation type="journal article" date="2021" name="Genome Biol. Evol.">
        <title>A High-Quality Reference Genome for a Parasitic Bivalve with Doubly Uniparental Inheritance (Bivalvia: Unionida).</title>
        <authorList>
            <person name="Smith C.H."/>
        </authorList>
    </citation>
    <scope>NUCLEOTIDE SEQUENCE</scope>
    <source>
        <strain evidence="2">CHS0354</strain>
    </source>
</reference>
<accession>A0AAE0SW39</accession>
<reference evidence="2" key="3">
    <citation type="submission" date="2023-05" db="EMBL/GenBank/DDBJ databases">
        <authorList>
            <person name="Smith C.H."/>
        </authorList>
    </citation>
    <scope>NUCLEOTIDE SEQUENCE</scope>
    <source>
        <strain evidence="2">CHS0354</strain>
        <tissue evidence="2">Mantle</tissue>
    </source>
</reference>